<dbReference type="EMBL" id="JANUTS010000001">
    <property type="protein sequence ID" value="MCS2790563.1"/>
    <property type="molecule type" value="Genomic_DNA"/>
</dbReference>
<keyword evidence="3" id="KW-1185">Reference proteome</keyword>
<accession>A0AAW5NQK6</accession>
<sequence>MIIDISIIKWNDMETLPEEHKPVLLLWFDDKYNEVHGSSAMYDKDDRGFIDSDAFDIPRVFDNALAWAEYPQLVLF</sequence>
<organism evidence="1 4">
    <name type="scientific">Bacteroides faecis</name>
    <dbReference type="NCBI Taxonomy" id="674529"/>
    <lineage>
        <taxon>Bacteria</taxon>
        <taxon>Pseudomonadati</taxon>
        <taxon>Bacteroidota</taxon>
        <taxon>Bacteroidia</taxon>
        <taxon>Bacteroidales</taxon>
        <taxon>Bacteroidaceae</taxon>
        <taxon>Bacteroides</taxon>
    </lineage>
</organism>
<dbReference type="RefSeq" id="WP_010535359.1">
    <property type="nucleotide sequence ID" value="NZ_CABMFH010000016.1"/>
</dbReference>
<evidence type="ECO:0000313" key="2">
    <source>
        <dbReference type="EMBL" id="UVQ75037.1"/>
    </source>
</evidence>
<proteinExistence type="predicted"/>
<evidence type="ECO:0000313" key="4">
    <source>
        <dbReference type="Proteomes" id="UP001204548"/>
    </source>
</evidence>
<gene>
    <name evidence="1" type="ORF">NXW97_00690</name>
    <name evidence="2" type="ORF">NXY30_00890</name>
</gene>
<dbReference type="Proteomes" id="UP001060104">
    <property type="component" value="Chromosome"/>
</dbReference>
<dbReference type="Proteomes" id="UP001204548">
    <property type="component" value="Unassembled WGS sequence"/>
</dbReference>
<name>A0AAW5NQK6_9BACE</name>
<protein>
    <recommendedName>
        <fullName evidence="5">DUF551 domain-containing protein</fullName>
    </recommendedName>
</protein>
<dbReference type="GeneID" id="69587337"/>
<dbReference type="EMBL" id="CP103141">
    <property type="protein sequence ID" value="UVQ75037.1"/>
    <property type="molecule type" value="Genomic_DNA"/>
</dbReference>
<evidence type="ECO:0000313" key="1">
    <source>
        <dbReference type="EMBL" id="MCS2790563.1"/>
    </source>
</evidence>
<evidence type="ECO:0008006" key="5">
    <source>
        <dbReference type="Google" id="ProtNLM"/>
    </source>
</evidence>
<dbReference type="AlphaFoldDB" id="A0AAW5NQK6"/>
<evidence type="ECO:0000313" key="3">
    <source>
        <dbReference type="Proteomes" id="UP001060104"/>
    </source>
</evidence>
<reference evidence="1" key="1">
    <citation type="submission" date="2022-08" db="EMBL/GenBank/DDBJ databases">
        <title>Genome Sequencing of Bacteroides fragilis Group Isolates with Nanopore Technology.</title>
        <authorList>
            <person name="Tisza M.J."/>
            <person name="Smith D."/>
            <person name="Dekker J.P."/>
        </authorList>
    </citation>
    <scope>NUCLEOTIDE SEQUENCE</scope>
    <source>
        <strain evidence="1">BFG-351</strain>
        <strain evidence="2">BFG-527</strain>
    </source>
</reference>